<organism evidence="5 6">
    <name type="scientific">Gynuella sunshinyii YC6258</name>
    <dbReference type="NCBI Taxonomy" id="1445510"/>
    <lineage>
        <taxon>Bacteria</taxon>
        <taxon>Pseudomonadati</taxon>
        <taxon>Pseudomonadota</taxon>
        <taxon>Gammaproteobacteria</taxon>
        <taxon>Oceanospirillales</taxon>
        <taxon>Saccharospirillaceae</taxon>
        <taxon>Gynuella</taxon>
    </lineage>
</organism>
<dbReference type="InterPro" id="IPR056300">
    <property type="entry name" value="SusG-like_C"/>
</dbReference>
<feature type="domain" description="Glycosyl hydrolase family 13 catalytic" evidence="4">
    <location>
        <begin position="15"/>
        <end position="405"/>
    </location>
</feature>
<dbReference type="PANTHER" id="PTHR10357">
    <property type="entry name" value="ALPHA-AMYLASE FAMILY MEMBER"/>
    <property type="match status" value="1"/>
</dbReference>
<sequence length="541" mass="61885">MSHVNEWWRGAVIYQIYPRSFCDANGDGIGDIAGIIKHLDYIAELGVDAVWLSPFFTSPMKDFGYDISDYRDVDPMFGTLADFREMMDKAHALGLKVIIDQVYSHCSDQHEWFKESRSSLDNPKADWFVWADPKPDGTAPNNWLSMFGGPAWQWDTTRQQYYQHNFLASQPDLNFHNREVQDAILDIARFWLDLGVDGFRLDTANYYVHDAQLRDNPPKTEPWQQFIGADPLNPFSRQYHTRQVSQPENLEFLKRLRSLMNQYLGDRFTVGEIGAPEGLKVMAQYTSGGDKLNSAYTFELLRDEHSAEYIRTVQQSIKDHLGDGWPCFSLSNHDMVRSVTRWGHGLDQDAFAKASLSFLLSLRGSACIYQGEELALEEADVAFEDLQDPFGIEFWPKFKGRDGCRVPMIWDETGGFSSNPKPWLPIYPPHLARNPATQQQQPQSSLRFVQNFLRWRKQHPALVTGDIDWLTINPEVLTFIRSQGDEKILVVINLTGQQQQMTLQQTVKDELTGHGLENQFDKATGELILPALGGCYLILGE</sequence>
<dbReference type="AlphaFoldDB" id="A0A0C5VE75"/>
<dbReference type="RefSeq" id="WP_044615561.1">
    <property type="nucleotide sequence ID" value="NZ_CP007142.1"/>
</dbReference>
<dbReference type="OrthoDB" id="9805159at2"/>
<evidence type="ECO:0000313" key="6">
    <source>
        <dbReference type="Proteomes" id="UP000032266"/>
    </source>
</evidence>
<dbReference type="InterPro" id="IPR017853">
    <property type="entry name" value="GH"/>
</dbReference>
<dbReference type="InterPro" id="IPR045857">
    <property type="entry name" value="O16G_dom_2"/>
</dbReference>
<comment type="similarity">
    <text evidence="1">Belongs to the glycosyl hydrolase 13 family.</text>
</comment>
<evidence type="ECO:0000313" key="5">
    <source>
        <dbReference type="EMBL" id="AJQ92516.1"/>
    </source>
</evidence>
<dbReference type="PANTHER" id="PTHR10357:SF179">
    <property type="entry name" value="NEUTRAL AND BASIC AMINO ACID TRANSPORT PROTEIN RBAT"/>
    <property type="match status" value="1"/>
</dbReference>
<dbReference type="Proteomes" id="UP000032266">
    <property type="component" value="Chromosome"/>
</dbReference>
<dbReference type="InterPro" id="IPR006047">
    <property type="entry name" value="GH13_cat_dom"/>
</dbReference>
<proteinExistence type="inferred from homology"/>
<dbReference type="CDD" id="cd11330">
    <property type="entry name" value="AmyAc_OligoGlu"/>
    <property type="match status" value="1"/>
</dbReference>
<evidence type="ECO:0000256" key="2">
    <source>
        <dbReference type="ARBA" id="ARBA00022801"/>
    </source>
</evidence>
<keyword evidence="3 5" id="KW-0326">Glycosidase</keyword>
<dbReference type="Gene3D" id="3.20.20.80">
    <property type="entry name" value="Glycosidases"/>
    <property type="match status" value="1"/>
</dbReference>
<dbReference type="EMBL" id="CP007142">
    <property type="protein sequence ID" value="AJQ92516.1"/>
    <property type="molecule type" value="Genomic_DNA"/>
</dbReference>
<dbReference type="EC" id="3.2.1.20" evidence="5"/>
<gene>
    <name evidence="5" type="ORF">YC6258_00466</name>
</gene>
<dbReference type="STRING" id="1445510.YC6258_00466"/>
<dbReference type="SUPFAM" id="SSF51445">
    <property type="entry name" value="(Trans)glycosidases"/>
    <property type="match status" value="1"/>
</dbReference>
<dbReference type="Pfam" id="PF23915">
    <property type="entry name" value="SusG_C"/>
    <property type="match status" value="1"/>
</dbReference>
<dbReference type="GO" id="GO:0004558">
    <property type="term" value="F:alpha-1,4-glucosidase activity"/>
    <property type="evidence" value="ECO:0007669"/>
    <property type="project" value="UniProtKB-EC"/>
</dbReference>
<dbReference type="PATRIC" id="fig|1445510.3.peg.452"/>
<dbReference type="FunFam" id="3.90.400.10:FF:000002">
    <property type="entry name" value="Sucrose isomerase"/>
    <property type="match status" value="1"/>
</dbReference>
<dbReference type="SUPFAM" id="SSF51011">
    <property type="entry name" value="Glycosyl hydrolase domain"/>
    <property type="match status" value="1"/>
</dbReference>
<name>A0A0C5VE75_9GAMM</name>
<protein>
    <submittedName>
        <fullName evidence="5">Glycosidase</fullName>
        <ecNumber evidence="5">3.2.1.20</ecNumber>
    </submittedName>
</protein>
<dbReference type="GO" id="GO:0009313">
    <property type="term" value="P:oligosaccharide catabolic process"/>
    <property type="evidence" value="ECO:0007669"/>
    <property type="project" value="TreeGrafter"/>
</dbReference>
<evidence type="ECO:0000256" key="3">
    <source>
        <dbReference type="ARBA" id="ARBA00023295"/>
    </source>
</evidence>
<evidence type="ECO:0000259" key="4">
    <source>
        <dbReference type="SMART" id="SM00642"/>
    </source>
</evidence>
<dbReference type="KEGG" id="gsn:YC6258_00466"/>
<dbReference type="Pfam" id="PF00128">
    <property type="entry name" value="Alpha-amylase"/>
    <property type="match status" value="1"/>
</dbReference>
<dbReference type="Gene3D" id="3.90.400.10">
    <property type="entry name" value="Oligo-1,6-glucosidase, Domain 2"/>
    <property type="match status" value="1"/>
</dbReference>
<dbReference type="Gene3D" id="2.60.40.1180">
    <property type="entry name" value="Golgi alpha-mannosidase II"/>
    <property type="match status" value="1"/>
</dbReference>
<keyword evidence="2 5" id="KW-0378">Hydrolase</keyword>
<dbReference type="InterPro" id="IPR013780">
    <property type="entry name" value="Glyco_hydro_b"/>
</dbReference>
<dbReference type="GO" id="GO:0004556">
    <property type="term" value="F:alpha-amylase activity"/>
    <property type="evidence" value="ECO:0007669"/>
    <property type="project" value="TreeGrafter"/>
</dbReference>
<dbReference type="SMART" id="SM00642">
    <property type="entry name" value="Aamy"/>
    <property type="match status" value="1"/>
</dbReference>
<dbReference type="HOGENOM" id="CLU_006462_2_3_6"/>
<reference evidence="5 6" key="1">
    <citation type="submission" date="2014-01" db="EMBL/GenBank/DDBJ databases">
        <title>Full genme sequencing of cellulolytic bacterium Gynuella sunshinyii YC6258T gen. nov., sp. nov.</title>
        <authorList>
            <person name="Khan H."/>
            <person name="Chung E.J."/>
            <person name="Chung Y.R."/>
        </authorList>
    </citation>
    <scope>NUCLEOTIDE SEQUENCE [LARGE SCALE GENOMIC DNA]</scope>
    <source>
        <strain evidence="5 6">YC6258</strain>
    </source>
</reference>
<keyword evidence="6" id="KW-1185">Reference proteome</keyword>
<evidence type="ECO:0000256" key="1">
    <source>
        <dbReference type="ARBA" id="ARBA00008061"/>
    </source>
</evidence>
<accession>A0A0C5VE75</accession>